<dbReference type="OrthoDB" id="574243at2"/>
<dbReference type="RefSeq" id="WP_087886972.1">
    <property type="nucleotide sequence ID" value="NZ_CP021748.1"/>
</dbReference>
<evidence type="ECO:0000313" key="2">
    <source>
        <dbReference type="EMBL" id="ARX88667.1"/>
    </source>
</evidence>
<dbReference type="EMBL" id="CP021748">
    <property type="protein sequence ID" value="ARX88667.1"/>
    <property type="molecule type" value="Genomic_DNA"/>
</dbReference>
<protein>
    <recommendedName>
        <fullName evidence="1">Trypsin-co-occurring domain-containing protein</fullName>
    </recommendedName>
</protein>
<organism evidence="2 3">
    <name type="scientific">Streptomyces alboflavus</name>
    <dbReference type="NCBI Taxonomy" id="67267"/>
    <lineage>
        <taxon>Bacteria</taxon>
        <taxon>Bacillati</taxon>
        <taxon>Actinomycetota</taxon>
        <taxon>Actinomycetes</taxon>
        <taxon>Kitasatosporales</taxon>
        <taxon>Streptomycetaceae</taxon>
        <taxon>Streptomyces</taxon>
    </lineage>
</organism>
<dbReference type="Pfam" id="PF19493">
    <property type="entry name" value="Trypco1"/>
    <property type="match status" value="1"/>
</dbReference>
<name>A0A1Z1WQI5_9ACTN</name>
<dbReference type="InterPro" id="IPR045794">
    <property type="entry name" value="Trypco1"/>
</dbReference>
<accession>A0A1Z1WQI5</accession>
<proteinExistence type="predicted"/>
<sequence length="116" mass="12142">MTELVRIPLDAGEFLVAEVDLTDIPEESVVLASPEPGRSVGQASRTLESSLQSLRPALTGLAKTLEELGPDAVSIEFGLKLGGETGVIFAKGTAEVHFTVTVQWASPSVPAEPSRA</sequence>
<evidence type="ECO:0000313" key="3">
    <source>
        <dbReference type="Proteomes" id="UP000195880"/>
    </source>
</evidence>
<dbReference type="Proteomes" id="UP000195880">
    <property type="component" value="Chromosome"/>
</dbReference>
<evidence type="ECO:0000259" key="1">
    <source>
        <dbReference type="Pfam" id="PF19493"/>
    </source>
</evidence>
<keyword evidence="3" id="KW-1185">Reference proteome</keyword>
<dbReference type="NCBIfam" id="NF041216">
    <property type="entry name" value="CU044_2847_fam"/>
    <property type="match status" value="1"/>
</dbReference>
<reference evidence="2 3" key="1">
    <citation type="submission" date="2017-05" db="EMBL/GenBank/DDBJ databases">
        <title>Streptomyces alboflavus Genome sequencing and assembly.</title>
        <authorList>
            <person name="Wang Y."/>
            <person name="Du B."/>
            <person name="Ding Y."/>
            <person name="Liu H."/>
            <person name="Hou Q."/>
            <person name="Liu K."/>
            <person name="Wang C."/>
            <person name="Yao L."/>
        </authorList>
    </citation>
    <scope>NUCLEOTIDE SEQUENCE [LARGE SCALE GENOMIC DNA]</scope>
    <source>
        <strain evidence="2 3">MDJK44</strain>
    </source>
</reference>
<feature type="domain" description="Trypsin-co-occurring" evidence="1">
    <location>
        <begin position="8"/>
        <end position="105"/>
    </location>
</feature>
<dbReference type="KEGG" id="salf:SMD44_08154"/>
<gene>
    <name evidence="2" type="ORF">SMD44_08154</name>
</gene>
<dbReference type="AlphaFoldDB" id="A0A1Z1WQI5"/>